<proteinExistence type="predicted"/>
<evidence type="ECO:0000313" key="2">
    <source>
        <dbReference type="Proteomes" id="UP000032120"/>
    </source>
</evidence>
<comment type="caution">
    <text evidence="1">The sequence shown here is derived from an EMBL/GenBank/DDBJ whole genome shotgun (WGS) entry which is preliminary data.</text>
</comment>
<dbReference type="EMBL" id="JXSQ01000024">
    <property type="protein sequence ID" value="KIP51727.1"/>
    <property type="molecule type" value="Genomic_DNA"/>
</dbReference>
<dbReference type="AlphaFoldDB" id="A0A0D0IKT7"/>
<protein>
    <submittedName>
        <fullName evidence="1">Uncharacterized protein</fullName>
    </submittedName>
</protein>
<evidence type="ECO:0000313" key="1">
    <source>
        <dbReference type="EMBL" id="KIP51727.1"/>
    </source>
</evidence>
<dbReference type="Proteomes" id="UP000032120">
    <property type="component" value="Unassembled WGS sequence"/>
</dbReference>
<keyword evidence="2" id="KW-1185">Reference proteome</keyword>
<name>A0A0D0IKT7_9MICO</name>
<sequence length="62" mass="5938">MNETTTQNTEADAQPIGLNTDASIAGAAAFAGAETAEILNLLGDSSAAGSCCGGSCCMPGEG</sequence>
<reference evidence="1 2" key="1">
    <citation type="submission" date="2015-01" db="EMBL/GenBank/DDBJ databases">
        <title>Draft genome sequence of Leucobacter komagatae strain VKM ST2845.</title>
        <authorList>
            <person name="Karlyshev A.V."/>
            <person name="Kudryashova E.B."/>
        </authorList>
    </citation>
    <scope>NUCLEOTIDE SEQUENCE [LARGE SCALE GENOMIC DNA]</scope>
    <source>
        <strain evidence="1 2">VKM ST2845</strain>
    </source>
</reference>
<accession>A0A0D0IKT7</accession>
<dbReference type="RefSeq" id="WP_042545011.1">
    <property type="nucleotide sequence ID" value="NZ_JXSQ01000024.1"/>
</dbReference>
<organism evidence="1 2">
    <name type="scientific">Leucobacter komagatae</name>
    <dbReference type="NCBI Taxonomy" id="55969"/>
    <lineage>
        <taxon>Bacteria</taxon>
        <taxon>Bacillati</taxon>
        <taxon>Actinomycetota</taxon>
        <taxon>Actinomycetes</taxon>
        <taxon>Micrococcales</taxon>
        <taxon>Microbacteriaceae</taxon>
        <taxon>Leucobacter</taxon>
    </lineage>
</organism>
<gene>
    <name evidence="1" type="ORF">SD72_13615</name>
</gene>